<dbReference type="AlphaFoldDB" id="A0A0F9G9Z2"/>
<proteinExistence type="predicted"/>
<sequence>MCDKVKGLHNLKVIYISGPHHERDVVRWCKDCGAVVVDLDFDGRTNAGAIRKMQFPKETTLAV</sequence>
<dbReference type="EMBL" id="LAZR01018617">
    <property type="protein sequence ID" value="KKL95684.1"/>
    <property type="molecule type" value="Genomic_DNA"/>
</dbReference>
<accession>A0A0F9G9Z2</accession>
<protein>
    <submittedName>
        <fullName evidence="1">Uncharacterized protein</fullName>
    </submittedName>
</protein>
<gene>
    <name evidence="1" type="ORF">LCGC14_1852160</name>
</gene>
<comment type="caution">
    <text evidence="1">The sequence shown here is derived from an EMBL/GenBank/DDBJ whole genome shotgun (WGS) entry which is preliminary data.</text>
</comment>
<organism evidence="1">
    <name type="scientific">marine sediment metagenome</name>
    <dbReference type="NCBI Taxonomy" id="412755"/>
    <lineage>
        <taxon>unclassified sequences</taxon>
        <taxon>metagenomes</taxon>
        <taxon>ecological metagenomes</taxon>
    </lineage>
</organism>
<evidence type="ECO:0000313" key="1">
    <source>
        <dbReference type="EMBL" id="KKL95684.1"/>
    </source>
</evidence>
<reference evidence="1" key="1">
    <citation type="journal article" date="2015" name="Nature">
        <title>Complex archaea that bridge the gap between prokaryotes and eukaryotes.</title>
        <authorList>
            <person name="Spang A."/>
            <person name="Saw J.H."/>
            <person name="Jorgensen S.L."/>
            <person name="Zaremba-Niedzwiedzka K."/>
            <person name="Martijn J."/>
            <person name="Lind A.E."/>
            <person name="van Eijk R."/>
            <person name="Schleper C."/>
            <person name="Guy L."/>
            <person name="Ettema T.J."/>
        </authorList>
    </citation>
    <scope>NUCLEOTIDE SEQUENCE</scope>
</reference>
<name>A0A0F9G9Z2_9ZZZZ</name>